<dbReference type="InterPro" id="IPR045865">
    <property type="entry name" value="ACT-like_dom_sf"/>
</dbReference>
<dbReference type="SUPFAM" id="SSF55021">
    <property type="entry name" value="ACT-like"/>
    <property type="match status" value="1"/>
</dbReference>
<dbReference type="InterPro" id="IPR002912">
    <property type="entry name" value="ACT_dom"/>
</dbReference>
<dbReference type="Proteomes" id="UP000095228">
    <property type="component" value="Chromosome"/>
</dbReference>
<feature type="domain" description="ACT" evidence="1">
    <location>
        <begin position="15"/>
        <end position="89"/>
    </location>
</feature>
<evidence type="ECO:0000259" key="1">
    <source>
        <dbReference type="PROSITE" id="PS51671"/>
    </source>
</evidence>
<evidence type="ECO:0000313" key="2">
    <source>
        <dbReference type="EMBL" id="AOS43815.1"/>
    </source>
</evidence>
<gene>
    <name evidence="2" type="ORF">Verru16b_00873</name>
</gene>
<dbReference type="RefSeq" id="WP_069961136.1">
    <property type="nucleotide sequence ID" value="NZ_CP016094.1"/>
</dbReference>
<protein>
    <recommendedName>
        <fullName evidence="1">ACT domain-containing protein</fullName>
    </recommendedName>
</protein>
<dbReference type="KEGG" id="obg:Verru16b_00873"/>
<evidence type="ECO:0000313" key="3">
    <source>
        <dbReference type="Proteomes" id="UP000095228"/>
    </source>
</evidence>
<reference evidence="2 3" key="1">
    <citation type="submission" date="2016-06" db="EMBL/GenBank/DDBJ databases">
        <title>Three novel species with peptidoglycan cell walls form the new genus Lacunisphaera gen. nov. in the family Opitutaceae of the verrucomicrobial subdivision 4.</title>
        <authorList>
            <person name="Rast P."/>
            <person name="Gloeckner I."/>
            <person name="Jogler M."/>
            <person name="Boedeker C."/>
            <person name="Jeske O."/>
            <person name="Wiegand S."/>
            <person name="Reinhardt R."/>
            <person name="Schumann P."/>
            <person name="Rohde M."/>
            <person name="Spring S."/>
            <person name="Gloeckner F.O."/>
            <person name="Jogler C."/>
        </authorList>
    </citation>
    <scope>NUCLEOTIDE SEQUENCE [LARGE SCALE GENOMIC DNA]</scope>
    <source>
        <strain evidence="2 3">IG16b</strain>
    </source>
</reference>
<dbReference type="PANTHER" id="PTHR40099">
    <property type="entry name" value="ACETOLACTATE SYNTHASE, SMALL SUBUNIT"/>
    <property type="match status" value="1"/>
</dbReference>
<dbReference type="EMBL" id="CP016094">
    <property type="protein sequence ID" value="AOS43815.1"/>
    <property type="molecule type" value="Genomic_DNA"/>
</dbReference>
<dbReference type="Pfam" id="PF19571">
    <property type="entry name" value="ACT_8"/>
    <property type="match status" value="1"/>
</dbReference>
<dbReference type="Gene3D" id="3.30.2130.10">
    <property type="entry name" value="VC0802-like"/>
    <property type="match status" value="1"/>
</dbReference>
<sequence>MSDTAAPVAAEPVKQFSVFIENRVGRLHDLVALLAQHNIHLMAMTTIDQTDTALDRMIVDDPDRARELMAANNFFFTECDVLAVEFRDESQLKDVLNALITVECNIHYAYAFLVRPKGRSALAMSVEDLDLAASALNTRGFKVLSQRDISR</sequence>
<name>A0A1D8ASD7_9BACT</name>
<dbReference type="PANTHER" id="PTHR40099:SF1">
    <property type="entry name" value="ACETOLACTATE SYNTHASE, SMALL SUBUNIT"/>
    <property type="match status" value="1"/>
</dbReference>
<dbReference type="AlphaFoldDB" id="A0A1D8ASD7"/>
<keyword evidence="3" id="KW-1185">Reference proteome</keyword>
<dbReference type="STRING" id="1838286.Verru16b_00873"/>
<dbReference type="PROSITE" id="PS51671">
    <property type="entry name" value="ACT"/>
    <property type="match status" value="1"/>
</dbReference>
<dbReference type="InterPro" id="IPR045739">
    <property type="entry name" value="ACT_dom_pair"/>
</dbReference>
<accession>A0A1D8ASD7</accession>
<proteinExistence type="predicted"/>
<dbReference type="OrthoDB" id="197857at2"/>
<organism evidence="2 3">
    <name type="scientific">Lacunisphaera limnophila</name>
    <dbReference type="NCBI Taxonomy" id="1838286"/>
    <lineage>
        <taxon>Bacteria</taxon>
        <taxon>Pseudomonadati</taxon>
        <taxon>Verrucomicrobiota</taxon>
        <taxon>Opitutia</taxon>
        <taxon>Opitutales</taxon>
        <taxon>Opitutaceae</taxon>
        <taxon>Lacunisphaera</taxon>
    </lineage>
</organism>